<dbReference type="InterPro" id="IPR009799">
    <property type="entry name" value="EthD_dom"/>
</dbReference>
<gene>
    <name evidence="1" type="ORF">EBB79_02165</name>
</gene>
<accession>A0A3T0MYH9</accession>
<dbReference type="NCBIfam" id="TIGR02118">
    <property type="entry name" value="EthD family reductase"/>
    <property type="match status" value="1"/>
</dbReference>
<dbReference type="EMBL" id="CP033219">
    <property type="protein sequence ID" value="AZV76815.1"/>
    <property type="molecule type" value="Genomic_DNA"/>
</dbReference>
<dbReference type="SUPFAM" id="SSF54909">
    <property type="entry name" value="Dimeric alpha+beta barrel"/>
    <property type="match status" value="1"/>
</dbReference>
<proteinExistence type="predicted"/>
<name>A0A3T0MYH9_9RHOB</name>
<dbReference type="OrthoDB" id="5343971at2"/>
<keyword evidence="2" id="KW-1185">Reference proteome</keyword>
<dbReference type="GO" id="GO:0016491">
    <property type="term" value="F:oxidoreductase activity"/>
    <property type="evidence" value="ECO:0007669"/>
    <property type="project" value="InterPro"/>
</dbReference>
<dbReference type="PANTHER" id="PTHR40260">
    <property type="entry name" value="BLR8190 PROTEIN"/>
    <property type="match status" value="1"/>
</dbReference>
<dbReference type="AlphaFoldDB" id="A0A3T0MYH9"/>
<sequence length="102" mass="10921">MAISLQVIYPISEGKAFDFDYYTTTHFDLVGEHMGEHMDSMLVTKGLAGGPDVPPGIFAVATLVFKDHDALNAAMAAAPPVLADIPKFTNVEPQMLIGEVIS</sequence>
<evidence type="ECO:0000313" key="2">
    <source>
        <dbReference type="Proteomes" id="UP000283063"/>
    </source>
</evidence>
<dbReference type="RefSeq" id="WP_127747255.1">
    <property type="nucleotide sequence ID" value="NZ_CP033219.1"/>
</dbReference>
<evidence type="ECO:0000313" key="1">
    <source>
        <dbReference type="EMBL" id="AZV76815.1"/>
    </source>
</evidence>
<dbReference type="Proteomes" id="UP000283063">
    <property type="component" value="Chromosome"/>
</dbReference>
<dbReference type="KEGG" id="sedi:EBB79_02165"/>
<dbReference type="PANTHER" id="PTHR40260:SF2">
    <property type="entry name" value="BLR8190 PROTEIN"/>
    <property type="match status" value="1"/>
</dbReference>
<reference evidence="1 2" key="1">
    <citation type="submission" date="2018-10" db="EMBL/GenBank/DDBJ databases">
        <title>Parasedimentitalea marina sp. nov., a psychrophilic bacterium isolated from deep seawater of the New Britain Trench.</title>
        <authorList>
            <person name="Cao J."/>
        </authorList>
    </citation>
    <scope>NUCLEOTIDE SEQUENCE [LARGE SCALE GENOMIC DNA]</scope>
    <source>
        <strain evidence="1 2">W43</strain>
    </source>
</reference>
<dbReference type="InterPro" id="IPR011008">
    <property type="entry name" value="Dimeric_a/b-barrel"/>
</dbReference>
<protein>
    <submittedName>
        <fullName evidence="1">EthD family reductase</fullName>
    </submittedName>
</protein>
<dbReference type="Gene3D" id="3.30.70.100">
    <property type="match status" value="1"/>
</dbReference>
<organism evidence="1 2">
    <name type="scientific">Parasedimentitalea marina</name>
    <dbReference type="NCBI Taxonomy" id="2483033"/>
    <lineage>
        <taxon>Bacteria</taxon>
        <taxon>Pseudomonadati</taxon>
        <taxon>Pseudomonadota</taxon>
        <taxon>Alphaproteobacteria</taxon>
        <taxon>Rhodobacterales</taxon>
        <taxon>Paracoccaceae</taxon>
        <taxon>Parasedimentitalea</taxon>
    </lineage>
</organism>